<dbReference type="SMART" id="SM00343">
    <property type="entry name" value="ZnF_C2HC"/>
    <property type="match status" value="1"/>
</dbReference>
<feature type="compositionally biased region" description="Basic residues" evidence="3">
    <location>
        <begin position="51"/>
        <end position="60"/>
    </location>
</feature>
<gene>
    <name evidence="5" type="ORF">ONZ51_g601</name>
</gene>
<keyword evidence="2" id="KW-0479">Metal-binding</keyword>
<protein>
    <recommendedName>
        <fullName evidence="4">CCHC-type domain-containing protein</fullName>
    </recommendedName>
</protein>
<dbReference type="GO" id="GO:0008270">
    <property type="term" value="F:zinc ion binding"/>
    <property type="evidence" value="ECO:0007669"/>
    <property type="project" value="UniProtKB-KW"/>
</dbReference>
<dbReference type="AlphaFoldDB" id="A0AAD7XDS6"/>
<feature type="compositionally biased region" description="Gly residues" evidence="3">
    <location>
        <begin position="73"/>
        <end position="82"/>
    </location>
</feature>
<evidence type="ECO:0000256" key="3">
    <source>
        <dbReference type="SAM" id="MobiDB-lite"/>
    </source>
</evidence>
<feature type="domain" description="CCHC-type" evidence="4">
    <location>
        <begin position="127"/>
        <end position="142"/>
    </location>
</feature>
<dbReference type="EMBL" id="JAPEVG010000007">
    <property type="protein sequence ID" value="KAJ8501444.1"/>
    <property type="molecule type" value="Genomic_DNA"/>
</dbReference>
<evidence type="ECO:0000256" key="1">
    <source>
        <dbReference type="ARBA" id="ARBA00022664"/>
    </source>
</evidence>
<dbReference type="PROSITE" id="PS50158">
    <property type="entry name" value="ZF_CCHC"/>
    <property type="match status" value="1"/>
</dbReference>
<feature type="compositionally biased region" description="Basic and acidic residues" evidence="3">
    <location>
        <begin position="102"/>
        <end position="120"/>
    </location>
</feature>
<dbReference type="GO" id="GO:0006397">
    <property type="term" value="P:mRNA processing"/>
    <property type="evidence" value="ECO:0007669"/>
    <property type="project" value="UniProtKB-KW"/>
</dbReference>
<feature type="compositionally biased region" description="Basic residues" evidence="3">
    <location>
        <begin position="89"/>
        <end position="101"/>
    </location>
</feature>
<keyword evidence="2" id="KW-0863">Zinc-finger</keyword>
<dbReference type="Pfam" id="PF00098">
    <property type="entry name" value="zf-CCHC"/>
    <property type="match status" value="1"/>
</dbReference>
<evidence type="ECO:0000259" key="4">
    <source>
        <dbReference type="PROSITE" id="PS50158"/>
    </source>
</evidence>
<keyword evidence="2" id="KW-0862">Zinc</keyword>
<dbReference type="GO" id="GO:0003676">
    <property type="term" value="F:nucleic acid binding"/>
    <property type="evidence" value="ECO:0007669"/>
    <property type="project" value="InterPro"/>
</dbReference>
<comment type="caution">
    <text evidence="5">The sequence shown here is derived from an EMBL/GenBank/DDBJ whole genome shotgun (WGS) entry which is preliminary data.</text>
</comment>
<dbReference type="InterPro" id="IPR036875">
    <property type="entry name" value="Znf_CCHC_sf"/>
</dbReference>
<evidence type="ECO:0000313" key="6">
    <source>
        <dbReference type="Proteomes" id="UP001215151"/>
    </source>
</evidence>
<evidence type="ECO:0000313" key="5">
    <source>
        <dbReference type="EMBL" id="KAJ8501444.1"/>
    </source>
</evidence>
<dbReference type="Proteomes" id="UP001215151">
    <property type="component" value="Unassembled WGS sequence"/>
</dbReference>
<name>A0AAD7XDS6_9APHY</name>
<keyword evidence="1" id="KW-0507">mRNA processing</keyword>
<feature type="region of interest" description="Disordered" evidence="3">
    <location>
        <begin position="1"/>
        <end position="120"/>
    </location>
</feature>
<dbReference type="SUPFAM" id="SSF57756">
    <property type="entry name" value="Retrovirus zinc finger-like domains"/>
    <property type="match status" value="1"/>
</dbReference>
<keyword evidence="6" id="KW-1185">Reference proteome</keyword>
<proteinExistence type="predicted"/>
<organism evidence="5 6">
    <name type="scientific">Trametes cubensis</name>
    <dbReference type="NCBI Taxonomy" id="1111947"/>
    <lineage>
        <taxon>Eukaryota</taxon>
        <taxon>Fungi</taxon>
        <taxon>Dikarya</taxon>
        <taxon>Basidiomycota</taxon>
        <taxon>Agaricomycotina</taxon>
        <taxon>Agaricomycetes</taxon>
        <taxon>Polyporales</taxon>
        <taxon>Polyporaceae</taxon>
        <taxon>Trametes</taxon>
    </lineage>
</organism>
<dbReference type="InterPro" id="IPR001878">
    <property type="entry name" value="Znf_CCHC"/>
</dbReference>
<sequence length="251" mass="27224">MTRYTNFGRKRTHVQAGFDNDPQPESAPEKTVSAVQDAGTSGEGASEPEKKKRKRIRGKKPKVDGEGADAGVSRGGQDGEGGQSSQNGRRSHDRPNKGKKFQPKDRKQASEQRRVKRIQDRNADTTCFACREKGHTARDCTRSLAADALDGEKSGTKAGRDAVGICYRYRHSLDVSEVTATTVLVGTGGEAGADEDDFHTFKRVNAEVDKAEKAEERAKRRAEVKVGAHSGVVKAFGDAPPATKKKKVVLF</sequence>
<evidence type="ECO:0000256" key="2">
    <source>
        <dbReference type="PROSITE-ProRule" id="PRU00047"/>
    </source>
</evidence>
<accession>A0AAD7XDS6</accession>
<reference evidence="5" key="1">
    <citation type="submission" date="2022-11" db="EMBL/GenBank/DDBJ databases">
        <title>Genome Sequence of Cubamyces cubensis.</title>
        <authorList>
            <person name="Buettner E."/>
        </authorList>
    </citation>
    <scope>NUCLEOTIDE SEQUENCE</scope>
    <source>
        <strain evidence="5">MPL-01</strain>
    </source>
</reference>
<dbReference type="Gene3D" id="4.10.60.10">
    <property type="entry name" value="Zinc finger, CCHC-type"/>
    <property type="match status" value="1"/>
</dbReference>